<dbReference type="OrthoDB" id="4061674at2"/>
<dbReference type="PROSITE" id="PS50011">
    <property type="entry name" value="PROTEIN_KINASE_DOM"/>
    <property type="match status" value="1"/>
</dbReference>
<name>A0A2T0SLH1_9PSEU</name>
<evidence type="ECO:0000313" key="3">
    <source>
        <dbReference type="EMBL" id="PRY34259.1"/>
    </source>
</evidence>
<comment type="caution">
    <text evidence="3">The sequence shown here is derived from an EMBL/GenBank/DDBJ whole genome shotgun (WGS) entry which is preliminary data.</text>
</comment>
<accession>A0A2T0SLH1</accession>
<feature type="domain" description="Protein kinase" evidence="2">
    <location>
        <begin position="12"/>
        <end position="284"/>
    </location>
</feature>
<dbReference type="Proteomes" id="UP000239494">
    <property type="component" value="Unassembled WGS sequence"/>
</dbReference>
<dbReference type="EMBL" id="PVTF01000017">
    <property type="protein sequence ID" value="PRY34259.1"/>
    <property type="molecule type" value="Genomic_DNA"/>
</dbReference>
<evidence type="ECO:0000256" key="1">
    <source>
        <dbReference type="SAM" id="MobiDB-lite"/>
    </source>
</evidence>
<dbReference type="Gene3D" id="1.10.510.10">
    <property type="entry name" value="Transferase(Phosphotransferase) domain 1"/>
    <property type="match status" value="1"/>
</dbReference>
<dbReference type="InterPro" id="IPR000719">
    <property type="entry name" value="Prot_kinase_dom"/>
</dbReference>
<keyword evidence="4" id="KW-1185">Reference proteome</keyword>
<feature type="region of interest" description="Disordered" evidence="1">
    <location>
        <begin position="291"/>
        <end position="319"/>
    </location>
</feature>
<organism evidence="3 4">
    <name type="scientific">Umezawaea tangerina</name>
    <dbReference type="NCBI Taxonomy" id="84725"/>
    <lineage>
        <taxon>Bacteria</taxon>
        <taxon>Bacillati</taxon>
        <taxon>Actinomycetota</taxon>
        <taxon>Actinomycetes</taxon>
        <taxon>Pseudonocardiales</taxon>
        <taxon>Pseudonocardiaceae</taxon>
        <taxon>Umezawaea</taxon>
    </lineage>
</organism>
<feature type="compositionally biased region" description="Basic residues" evidence="1">
    <location>
        <begin position="310"/>
        <end position="319"/>
    </location>
</feature>
<dbReference type="AlphaFoldDB" id="A0A2T0SLH1"/>
<dbReference type="RefSeq" id="WP_106194987.1">
    <property type="nucleotide sequence ID" value="NZ_PVTF01000017.1"/>
</dbReference>
<protein>
    <recommendedName>
        <fullName evidence="2">Protein kinase domain-containing protein</fullName>
    </recommendedName>
</protein>
<evidence type="ECO:0000259" key="2">
    <source>
        <dbReference type="PROSITE" id="PS50011"/>
    </source>
</evidence>
<reference evidence="3 4" key="1">
    <citation type="submission" date="2018-03" db="EMBL/GenBank/DDBJ databases">
        <title>Genomic Encyclopedia of Archaeal and Bacterial Type Strains, Phase II (KMG-II): from individual species to whole genera.</title>
        <authorList>
            <person name="Goeker M."/>
        </authorList>
    </citation>
    <scope>NUCLEOTIDE SEQUENCE [LARGE SCALE GENOMIC DNA]</scope>
    <source>
        <strain evidence="3 4">DSM 44720</strain>
    </source>
</reference>
<dbReference type="GO" id="GO:0004672">
    <property type="term" value="F:protein kinase activity"/>
    <property type="evidence" value="ECO:0007669"/>
    <property type="project" value="InterPro"/>
</dbReference>
<dbReference type="SUPFAM" id="SSF56112">
    <property type="entry name" value="Protein kinase-like (PK-like)"/>
    <property type="match status" value="1"/>
</dbReference>
<dbReference type="InterPro" id="IPR011009">
    <property type="entry name" value="Kinase-like_dom_sf"/>
</dbReference>
<dbReference type="GO" id="GO:0005524">
    <property type="term" value="F:ATP binding"/>
    <property type="evidence" value="ECO:0007669"/>
    <property type="project" value="InterPro"/>
</dbReference>
<evidence type="ECO:0000313" key="4">
    <source>
        <dbReference type="Proteomes" id="UP000239494"/>
    </source>
</evidence>
<proteinExistence type="predicted"/>
<gene>
    <name evidence="3" type="ORF">CLV43_11732</name>
</gene>
<sequence>MSGHVIGLDAVGPLGGLLGEGGQAKVYRAPHATLADVPGPLVYKQYKAGQAPPHGLAAVVARRLRMDEHTRRRLDAATAWPVRAVVEDGEVRGVLMRHIPGTYFEDRVKPSGVSARTLREVQHLFVDPLRSARLGMPAPSAVERVLVCRDFASAVHLLHRNDLVIGDLNPRNAVYRLAERPCVMLVDCDAFRLKGAAAVVRQLNAPDWDPPEDVLSQSSDLYKFGLFVLRCLSPGAFASVARDPSRVDAVLPGEGPSLLRAALSGDPAERTTAQTWGRYFDAVLTGSTVSGKQSRRTADQMTTSGWRRDARTKRWMPVT</sequence>